<proteinExistence type="predicted"/>
<dbReference type="InterPro" id="IPR011990">
    <property type="entry name" value="TPR-like_helical_dom_sf"/>
</dbReference>
<sequence>MDADREKDLQKFLKNVDEISNLIQEMNSDDPVVQQKAVLETEKRLLLMEEDQEEDECRTTLNKTMISPPQTAMKSAEEINSEAFLASVEKDAKERAKRRRENKVLADALKEKGNEAFAEGNYETAILRYSEGLEKLKDMKVLYTNRAQSRECYKKILEINPKLQTQVKGYLNQVDLQEKADLQEKEAHELLDSGKNTAVTTKNLLETLSKPDQIPLFYAGGIEILTEMINECTEQTLFRTHNGFSIISDNEVIR</sequence>
<name>A0A2J8L040_PANTR</name>
<dbReference type="PANTHER" id="PTHR46540:SF1">
    <property type="entry name" value="TETRATRICOPEPTIDE REPEAT PROTEIN 12"/>
    <property type="match status" value="1"/>
</dbReference>
<dbReference type="Proteomes" id="UP000236370">
    <property type="component" value="Unassembled WGS sequence"/>
</dbReference>
<dbReference type="InterPro" id="IPR043195">
    <property type="entry name" value="TTC12"/>
</dbReference>
<accession>A0A2J8L040</accession>
<dbReference type="PANTHER" id="PTHR46540">
    <property type="entry name" value="TETRATRICOPEPTIDE REPEAT PROTEIN 12"/>
    <property type="match status" value="1"/>
</dbReference>
<dbReference type="Gene3D" id="1.25.40.10">
    <property type="entry name" value="Tetratricopeptide repeat domain"/>
    <property type="match status" value="1"/>
</dbReference>
<organism evidence="1 2">
    <name type="scientific">Pan troglodytes</name>
    <name type="common">Chimpanzee</name>
    <dbReference type="NCBI Taxonomy" id="9598"/>
    <lineage>
        <taxon>Eukaryota</taxon>
        <taxon>Metazoa</taxon>
        <taxon>Chordata</taxon>
        <taxon>Craniata</taxon>
        <taxon>Vertebrata</taxon>
        <taxon>Euteleostomi</taxon>
        <taxon>Mammalia</taxon>
        <taxon>Eutheria</taxon>
        <taxon>Euarchontoglires</taxon>
        <taxon>Primates</taxon>
        <taxon>Haplorrhini</taxon>
        <taxon>Catarrhini</taxon>
        <taxon>Hominidae</taxon>
        <taxon>Pan</taxon>
    </lineage>
</organism>
<dbReference type="EMBL" id="NBAG03000323">
    <property type="protein sequence ID" value="PNI40633.1"/>
    <property type="molecule type" value="Genomic_DNA"/>
</dbReference>
<evidence type="ECO:0000313" key="1">
    <source>
        <dbReference type="EMBL" id="PNI40633.1"/>
    </source>
</evidence>
<reference evidence="1 2" key="1">
    <citation type="submission" date="2017-12" db="EMBL/GenBank/DDBJ databases">
        <title>High-resolution comparative analysis of great ape genomes.</title>
        <authorList>
            <person name="Pollen A."/>
            <person name="Hastie A."/>
            <person name="Hormozdiari F."/>
            <person name="Dougherty M."/>
            <person name="Liu R."/>
            <person name="Chaisson M."/>
            <person name="Hoppe E."/>
            <person name="Hill C."/>
            <person name="Pang A."/>
            <person name="Hillier L."/>
            <person name="Baker C."/>
            <person name="Armstrong J."/>
            <person name="Shendure J."/>
            <person name="Paten B."/>
            <person name="Wilson R."/>
            <person name="Chao H."/>
            <person name="Schneider V."/>
            <person name="Ventura M."/>
            <person name="Kronenberg Z."/>
            <person name="Murali S."/>
            <person name="Gordon D."/>
            <person name="Cantsilieris S."/>
            <person name="Munson K."/>
            <person name="Nelson B."/>
            <person name="Raja A."/>
            <person name="Underwood J."/>
            <person name="Diekhans M."/>
            <person name="Fiddes I."/>
            <person name="Haussler D."/>
            <person name="Eichler E."/>
        </authorList>
    </citation>
    <scope>NUCLEOTIDE SEQUENCE [LARGE SCALE GENOMIC DNA]</scope>
    <source>
        <strain evidence="1">Yerkes chimp pedigree #C0471</strain>
    </source>
</reference>
<dbReference type="AlphaFoldDB" id="A0A2J8L040"/>
<gene>
    <name evidence="1" type="ORF">CK820_G0034351</name>
</gene>
<comment type="caution">
    <text evidence="1">The sequence shown here is derived from an EMBL/GenBank/DDBJ whole genome shotgun (WGS) entry which is preliminary data.</text>
</comment>
<dbReference type="SUPFAM" id="SSF48452">
    <property type="entry name" value="TPR-like"/>
    <property type="match status" value="1"/>
</dbReference>
<evidence type="ECO:0000313" key="2">
    <source>
        <dbReference type="Proteomes" id="UP000236370"/>
    </source>
</evidence>
<feature type="non-terminal residue" evidence="1">
    <location>
        <position position="254"/>
    </location>
</feature>
<protein>
    <submittedName>
        <fullName evidence="1">TTC12 isoform 12</fullName>
    </submittedName>
</protein>